<feature type="domain" description="KRAB" evidence="2">
    <location>
        <begin position="44"/>
        <end position="115"/>
    </location>
</feature>
<dbReference type="GeneID" id="103253769"/>
<keyword evidence="3" id="KW-1185">Reference proteome</keyword>
<organism evidence="3 4">
    <name type="scientific">Carlito syrichta</name>
    <name type="common">Philippine tarsier</name>
    <name type="synonym">Tarsius syrichta</name>
    <dbReference type="NCBI Taxonomy" id="1868482"/>
    <lineage>
        <taxon>Eukaryota</taxon>
        <taxon>Metazoa</taxon>
        <taxon>Chordata</taxon>
        <taxon>Craniata</taxon>
        <taxon>Vertebrata</taxon>
        <taxon>Euteleostomi</taxon>
        <taxon>Mammalia</taxon>
        <taxon>Eutheria</taxon>
        <taxon>Euarchontoglires</taxon>
        <taxon>Primates</taxon>
        <taxon>Haplorrhini</taxon>
        <taxon>Tarsiiformes</taxon>
        <taxon>Tarsiidae</taxon>
        <taxon>Carlito</taxon>
    </lineage>
</organism>
<dbReference type="PROSITE" id="PS50805">
    <property type="entry name" value="KRAB"/>
    <property type="match status" value="1"/>
</dbReference>
<dbReference type="GO" id="GO:0006355">
    <property type="term" value="P:regulation of DNA-templated transcription"/>
    <property type="evidence" value="ECO:0007669"/>
    <property type="project" value="InterPro"/>
</dbReference>
<dbReference type="InterPro" id="IPR036051">
    <property type="entry name" value="KRAB_dom_sf"/>
</dbReference>
<dbReference type="RefSeq" id="XP_008050192.2">
    <property type="nucleotide sequence ID" value="XM_008052001.2"/>
</dbReference>
<sequence length="152" mass="17172">MANCRYRVEMEAISLETFTFTQDRNKRDQIMTTVPLAARSQESVTFEDVAVYFTKKEWASLVPAQRALYRDVMLENYGAVAFLVPHTSKPALISQLEQGKEPWFSKPQGALSRKGQRAGSTGGKTWTENEHLTSKQIIYLKHKACGMVSVLP</sequence>
<evidence type="ECO:0000313" key="3">
    <source>
        <dbReference type="Proteomes" id="UP000189704"/>
    </source>
</evidence>
<dbReference type="STRING" id="1868482.ENSTSYP00000006343"/>
<evidence type="ECO:0000259" key="2">
    <source>
        <dbReference type="PROSITE" id="PS50805"/>
    </source>
</evidence>
<dbReference type="SUPFAM" id="SSF109640">
    <property type="entry name" value="KRAB domain (Kruppel-associated box)"/>
    <property type="match status" value="1"/>
</dbReference>
<dbReference type="AlphaFoldDB" id="A0A1U7TB59"/>
<dbReference type="CTD" id="100506243"/>
<dbReference type="Pfam" id="PF01352">
    <property type="entry name" value="KRAB"/>
    <property type="match status" value="1"/>
</dbReference>
<dbReference type="PANTHER" id="PTHR23232">
    <property type="entry name" value="KRAB DOMAIN C2H2 ZINC FINGER"/>
    <property type="match status" value="1"/>
</dbReference>
<reference evidence="4" key="1">
    <citation type="submission" date="2025-08" db="UniProtKB">
        <authorList>
            <consortium name="RefSeq"/>
        </authorList>
    </citation>
    <scope>IDENTIFICATION</scope>
</reference>
<dbReference type="SMART" id="SM00349">
    <property type="entry name" value="KRAB"/>
    <property type="match status" value="1"/>
</dbReference>
<dbReference type="CDD" id="cd07765">
    <property type="entry name" value="KRAB_A-box"/>
    <property type="match status" value="1"/>
</dbReference>
<evidence type="ECO:0000313" key="4">
    <source>
        <dbReference type="RefSeq" id="XP_008050192.2"/>
    </source>
</evidence>
<dbReference type="OrthoDB" id="9608377at2759"/>
<feature type="region of interest" description="Disordered" evidence="1">
    <location>
        <begin position="106"/>
        <end position="126"/>
    </location>
</feature>
<evidence type="ECO:0000256" key="1">
    <source>
        <dbReference type="SAM" id="MobiDB-lite"/>
    </source>
</evidence>
<dbReference type="InterPro" id="IPR050169">
    <property type="entry name" value="Krueppel_C2H2_ZnF"/>
</dbReference>
<dbReference type="Proteomes" id="UP000189704">
    <property type="component" value="Unplaced"/>
</dbReference>
<dbReference type="PANTHER" id="PTHR23232:SF139">
    <property type="entry name" value="KRAB DOMAIN-CONTAINING PROTEIN 1"/>
    <property type="match status" value="1"/>
</dbReference>
<accession>A0A1U7TB59</accession>
<dbReference type="KEGG" id="csyr:103253769"/>
<protein>
    <submittedName>
        <fullName evidence="4">KRAB domain-containing protein 1</fullName>
    </submittedName>
</protein>
<gene>
    <name evidence="4" type="primary">KRBOX1</name>
</gene>
<dbReference type="Gene3D" id="6.10.140.140">
    <property type="match status" value="1"/>
</dbReference>
<dbReference type="InterPro" id="IPR001909">
    <property type="entry name" value="KRAB"/>
</dbReference>
<name>A0A1U7TB59_CARSF</name>
<proteinExistence type="predicted"/>